<comment type="similarity">
    <text evidence="1">Belongs to the short-chain dehydrogenases/reductases (SDR) family.</text>
</comment>
<dbReference type="AlphaFoldDB" id="A0A2S6GD98"/>
<dbReference type="SUPFAM" id="SSF51735">
    <property type="entry name" value="NAD(P)-binding Rossmann-fold domains"/>
    <property type="match status" value="1"/>
</dbReference>
<dbReference type="GO" id="GO:0016491">
    <property type="term" value="F:oxidoreductase activity"/>
    <property type="evidence" value="ECO:0007669"/>
    <property type="project" value="UniProtKB-KW"/>
</dbReference>
<proteinExistence type="inferred from homology"/>
<dbReference type="InterPro" id="IPR002347">
    <property type="entry name" value="SDR_fam"/>
</dbReference>
<dbReference type="PRINTS" id="PR00081">
    <property type="entry name" value="GDHRDH"/>
</dbReference>
<dbReference type="PANTHER" id="PTHR44169">
    <property type="entry name" value="NADPH-DEPENDENT 1-ACYLDIHYDROXYACETONE PHOSPHATE REDUCTASE"/>
    <property type="match status" value="1"/>
</dbReference>
<protein>
    <submittedName>
        <fullName evidence="3">Short-subunit dehydrogenase</fullName>
    </submittedName>
</protein>
<reference evidence="3 4" key="1">
    <citation type="submission" date="2018-02" db="EMBL/GenBank/DDBJ databases">
        <title>Genomic Encyclopedia of Archaeal and Bacterial Type Strains, Phase II (KMG-II): from individual species to whole genera.</title>
        <authorList>
            <person name="Goeker M."/>
        </authorList>
    </citation>
    <scope>NUCLEOTIDE SEQUENCE [LARGE SCALE GENOMIC DNA]</scope>
    <source>
        <strain evidence="3 4">YU 961-1</strain>
    </source>
</reference>
<organism evidence="3 4">
    <name type="scientific">Actinokineospora auranticolor</name>
    <dbReference type="NCBI Taxonomy" id="155976"/>
    <lineage>
        <taxon>Bacteria</taxon>
        <taxon>Bacillati</taxon>
        <taxon>Actinomycetota</taxon>
        <taxon>Actinomycetes</taxon>
        <taxon>Pseudonocardiales</taxon>
        <taxon>Pseudonocardiaceae</taxon>
        <taxon>Actinokineospora</taxon>
    </lineage>
</organism>
<name>A0A2S6GD98_9PSEU</name>
<accession>A0A2S6GD98</accession>
<evidence type="ECO:0000313" key="3">
    <source>
        <dbReference type="EMBL" id="PPK63091.1"/>
    </source>
</evidence>
<keyword evidence="4" id="KW-1185">Reference proteome</keyword>
<dbReference type="CDD" id="cd05233">
    <property type="entry name" value="SDR_c"/>
    <property type="match status" value="1"/>
</dbReference>
<comment type="caution">
    <text evidence="3">The sequence shown here is derived from an EMBL/GenBank/DDBJ whole genome shotgun (WGS) entry which is preliminary data.</text>
</comment>
<evidence type="ECO:0000313" key="4">
    <source>
        <dbReference type="Proteomes" id="UP000239203"/>
    </source>
</evidence>
<dbReference type="RefSeq" id="WP_245931733.1">
    <property type="nucleotide sequence ID" value="NZ_CP154825.1"/>
</dbReference>
<evidence type="ECO:0000256" key="1">
    <source>
        <dbReference type="ARBA" id="ARBA00006484"/>
    </source>
</evidence>
<dbReference type="InterPro" id="IPR036291">
    <property type="entry name" value="NAD(P)-bd_dom_sf"/>
</dbReference>
<evidence type="ECO:0000256" key="2">
    <source>
        <dbReference type="ARBA" id="ARBA00023002"/>
    </source>
</evidence>
<dbReference type="Gene3D" id="3.40.50.720">
    <property type="entry name" value="NAD(P)-binding Rossmann-like Domain"/>
    <property type="match status" value="1"/>
</dbReference>
<gene>
    <name evidence="3" type="ORF">CLV40_13224</name>
</gene>
<dbReference type="PANTHER" id="PTHR44169:SF6">
    <property type="entry name" value="NADPH-DEPENDENT 1-ACYLDIHYDROXYACETONE PHOSPHATE REDUCTASE"/>
    <property type="match status" value="1"/>
</dbReference>
<dbReference type="Pfam" id="PF00106">
    <property type="entry name" value="adh_short"/>
    <property type="match status" value="1"/>
</dbReference>
<keyword evidence="2" id="KW-0560">Oxidoreductase</keyword>
<dbReference type="Proteomes" id="UP000239203">
    <property type="component" value="Unassembled WGS sequence"/>
</dbReference>
<dbReference type="EMBL" id="PTIX01000032">
    <property type="protein sequence ID" value="PPK63091.1"/>
    <property type="molecule type" value="Genomic_DNA"/>
</dbReference>
<sequence length="223" mass="23188">MKSSRPPLAVVTGAARGIGHELARQFAEHDFRVLAVADEPGITATRLGPRVEAVRLDLRQPGNVEALAARATELGVPAALAINTGTALTDHLAMVDLDVRATVHLAKLLVPGMIDRAYGRVLFTSPTPAPGPHQSVHNATTAFTHSYALSLREELRGTGVTVTALGPTDALVEDSAAAAFAAAMRGRPHVTPASPANRLAAAAARLLPDNVLTAVHRVLAKPA</sequence>